<dbReference type="GO" id="GO:0016020">
    <property type="term" value="C:membrane"/>
    <property type="evidence" value="ECO:0007669"/>
    <property type="project" value="InterPro"/>
</dbReference>
<gene>
    <name evidence="3" type="ORF">D7X12_02515</name>
</gene>
<evidence type="ECO:0000313" key="4">
    <source>
        <dbReference type="Proteomes" id="UP000273405"/>
    </source>
</evidence>
<dbReference type="RefSeq" id="WP_120623657.1">
    <property type="nucleotide sequence ID" value="NZ_RAWG01000008.1"/>
</dbReference>
<feature type="domain" description="G-protein coupled receptors family 2 profile 1" evidence="2">
    <location>
        <begin position="434"/>
        <end position="517"/>
    </location>
</feature>
<dbReference type="PROSITE" id="PS50227">
    <property type="entry name" value="G_PROTEIN_RECEP_F2_3"/>
    <property type="match status" value="1"/>
</dbReference>
<evidence type="ECO:0000313" key="3">
    <source>
        <dbReference type="EMBL" id="RKH47593.1"/>
    </source>
</evidence>
<dbReference type="InterPro" id="IPR001879">
    <property type="entry name" value="GPCR_2_extracellular_dom"/>
</dbReference>
<evidence type="ECO:0000256" key="1">
    <source>
        <dbReference type="SAM" id="SignalP"/>
    </source>
</evidence>
<protein>
    <recommendedName>
        <fullName evidence="2">G-protein coupled receptors family 2 profile 1 domain-containing protein</fullName>
    </recommendedName>
</protein>
<sequence length="517" mass="56636">MARALWLSLSCLAGCAPTGAEDGAPPAGAEEAGLSYASAGTDLFRPRVLLFVYEPSYSGTPLHTLKGWSDPKPLTHALRSRLRSSSHFTVDYQVVEVKVITDRLPWFENGTRYTPARLLNIINEPDPLKRDQLRGCTTPGTESTCPRFDYVAFANEFNLKARMEANELDEVWVMAPPWVQMYESRMLGSNAYWCNAPPEPRVASFRNFVVMGYNYERGVAEALHSYGHRSESILDRAYRGQPAGHLWDKFNDLHRDKPNLAGVGYVHHPPNAAPGTDYDYGNTTFVPSSADAWLRNPLVNPDSVARRSLNCTEWGCTQEGFLKWWFNHMPYGQKNAPNWWRHLVHLDDTEAPAQPSACGANTTLSSCDAAGCAWYACSNSCWPPGTDIQVACPADSWCGQNTSVSSCDAAGCAWYACSNSCWSPGTPLGVACGPCALQTSQASCQQYGSSCGWYACTNTCWPRGTPNATACAPCRSYTDVATCDAHQASCAWYACTPGANKCWQRGTALSTACPSTY</sequence>
<dbReference type="OrthoDB" id="262245at2"/>
<accession>A0A3A8NU60</accession>
<dbReference type="Proteomes" id="UP000273405">
    <property type="component" value="Unassembled WGS sequence"/>
</dbReference>
<proteinExistence type="predicted"/>
<comment type="caution">
    <text evidence="3">The sequence shown here is derived from an EMBL/GenBank/DDBJ whole genome shotgun (WGS) entry which is preliminary data.</text>
</comment>
<organism evidence="3 4">
    <name type="scientific">Corallococcus sicarius</name>
    <dbReference type="NCBI Taxonomy" id="2316726"/>
    <lineage>
        <taxon>Bacteria</taxon>
        <taxon>Pseudomonadati</taxon>
        <taxon>Myxococcota</taxon>
        <taxon>Myxococcia</taxon>
        <taxon>Myxococcales</taxon>
        <taxon>Cystobacterineae</taxon>
        <taxon>Myxococcaceae</taxon>
        <taxon>Corallococcus</taxon>
    </lineage>
</organism>
<dbReference type="EMBL" id="RAWG01000008">
    <property type="protein sequence ID" value="RKH47593.1"/>
    <property type="molecule type" value="Genomic_DNA"/>
</dbReference>
<keyword evidence="1" id="KW-0732">Signal</keyword>
<dbReference type="AlphaFoldDB" id="A0A3A8NU60"/>
<reference evidence="4" key="1">
    <citation type="submission" date="2018-09" db="EMBL/GenBank/DDBJ databases">
        <authorList>
            <person name="Livingstone P.G."/>
            <person name="Whitworth D.E."/>
        </authorList>
    </citation>
    <scope>NUCLEOTIDE SEQUENCE [LARGE SCALE GENOMIC DNA]</scope>
    <source>
        <strain evidence="4">CA040B</strain>
    </source>
</reference>
<evidence type="ECO:0000259" key="2">
    <source>
        <dbReference type="PROSITE" id="PS50227"/>
    </source>
</evidence>
<keyword evidence="4" id="KW-1185">Reference proteome</keyword>
<feature type="signal peptide" evidence="1">
    <location>
        <begin position="1"/>
        <end position="20"/>
    </location>
</feature>
<feature type="chain" id="PRO_5017264168" description="G-protein coupled receptors family 2 profile 1 domain-containing protein" evidence="1">
    <location>
        <begin position="21"/>
        <end position="517"/>
    </location>
</feature>
<dbReference type="GO" id="GO:0004930">
    <property type="term" value="F:G protein-coupled receptor activity"/>
    <property type="evidence" value="ECO:0007669"/>
    <property type="project" value="InterPro"/>
</dbReference>
<name>A0A3A8NU60_9BACT</name>